<dbReference type="GO" id="GO:0005524">
    <property type="term" value="F:ATP binding"/>
    <property type="evidence" value="ECO:0007669"/>
    <property type="project" value="UniProtKB-UniRule"/>
</dbReference>
<dbReference type="PROSITE" id="PS50828">
    <property type="entry name" value="SMR"/>
    <property type="match status" value="1"/>
</dbReference>
<proteinExistence type="inferred from homology"/>
<dbReference type="GO" id="GO:0019843">
    <property type="term" value="F:rRNA binding"/>
    <property type="evidence" value="ECO:0007669"/>
    <property type="project" value="UniProtKB-UniRule"/>
</dbReference>
<dbReference type="InterPro" id="IPR045076">
    <property type="entry name" value="MutS"/>
</dbReference>
<dbReference type="InterPro" id="IPR007696">
    <property type="entry name" value="DNA_mismatch_repair_MutS_core"/>
</dbReference>
<dbReference type="NCBIfam" id="TIGR01069">
    <property type="entry name" value="mutS2"/>
    <property type="match status" value="1"/>
</dbReference>
<keyword evidence="9" id="KW-0175">Coiled coil</keyword>
<dbReference type="GO" id="GO:0140664">
    <property type="term" value="F:ATP-dependent DNA damage sensor activity"/>
    <property type="evidence" value="ECO:0007669"/>
    <property type="project" value="InterPro"/>
</dbReference>
<feature type="domain" description="Smr" evidence="10">
    <location>
        <begin position="712"/>
        <end position="787"/>
    </location>
</feature>
<reference evidence="11" key="1">
    <citation type="submission" date="2020-10" db="EMBL/GenBank/DDBJ databases">
        <authorList>
            <person name="Gilroy R."/>
        </authorList>
    </citation>
    <scope>NUCLEOTIDE SEQUENCE</scope>
    <source>
        <strain evidence="11">CHK195-15760</strain>
    </source>
</reference>
<dbReference type="SUPFAM" id="SSF160443">
    <property type="entry name" value="SMR domain-like"/>
    <property type="match status" value="1"/>
</dbReference>
<sequence length="787" mass="89835">MNKYLKKLEYDLVLNQLSTYCKTYIGKDICFHLLPNSSFEFVSQKLKETDESIRIRYQKGRAPICELPTIDIWIKQILSHTCLTAKAILQFSLLLKIARELKDYFFEDEQIDLSAYPILSNFFDQLYLNRNLEQTIHSIIIDENTISDSASSSLSHIRRSIRNIEQEIKDKLSQFIHSSHSKYLQENLITIRNDRYVIPVKEEYRTQIKGFIHDISSSGSTIFIEPISIFELNNKLNQLRAEENIEIEKILFHLTSLLEPYIEQFQNNLHIIGMLDFIFAKAEYAIFLDGIIPKLNQEKMICFNKARHPLIAKDKVVPIDITLGKSFSSLVITGPNTGGKTVTLKTVGLLTLMAMSGLAIPAQENSSVFIFDYVFADIGDEQSIQESLSTFSSHMLNIVDIIKHATNSSLVLVDELGSGTDPIEGSSLAISILEYLYEHKTLTIATTHYPEIKYYALTQEGFENASQEFDLELLKPTYRLLIGVPGKSNAFAISQKLGLQEHILKRANDFMDHSTFQIEDLLKSIYDDKQKIEQEKEKIETTQKEIQQLKHKLEEDYSDKLEKEKQKIENAKIEARNILTDAKELVSKTIREVNLAKEHSSFKDLEHIRNQLNDSIKSSSNPLPLPESTTSINEQDIKLGMQVYIQPFHQEGIILSLPNRDHMVQVQIGLIKTTVKVKDITFSKSKPVKEVSSYHSKRKASSFKSKNISNKINVIGQTIEEANFLIDKFLDDCVMAKLETAEIVHGKGTGKLREGIHQFLKHHPHVKAFRVGTFGEGEMGVTIVTLK</sequence>
<dbReference type="InterPro" id="IPR005747">
    <property type="entry name" value="MutS2"/>
</dbReference>
<dbReference type="Pfam" id="PF01713">
    <property type="entry name" value="Smr"/>
    <property type="match status" value="1"/>
</dbReference>
<accession>A0A9D1S8L1</accession>
<dbReference type="SMART" id="SM00534">
    <property type="entry name" value="MUTSac"/>
    <property type="match status" value="1"/>
</dbReference>
<evidence type="ECO:0000256" key="1">
    <source>
        <dbReference type="ARBA" id="ARBA00022722"/>
    </source>
</evidence>
<evidence type="ECO:0000256" key="5">
    <source>
        <dbReference type="ARBA" id="ARBA00022840"/>
    </source>
</evidence>
<dbReference type="InterPro" id="IPR027417">
    <property type="entry name" value="P-loop_NTPase"/>
</dbReference>
<dbReference type="SUPFAM" id="SSF48334">
    <property type="entry name" value="DNA repair protein MutS, domain III"/>
    <property type="match status" value="1"/>
</dbReference>
<dbReference type="SMART" id="SM00463">
    <property type="entry name" value="SMR"/>
    <property type="match status" value="1"/>
</dbReference>
<dbReference type="GO" id="GO:0045910">
    <property type="term" value="P:negative regulation of DNA recombination"/>
    <property type="evidence" value="ECO:0007669"/>
    <property type="project" value="InterPro"/>
</dbReference>
<dbReference type="Pfam" id="PF20297">
    <property type="entry name" value="MSSS"/>
    <property type="match status" value="1"/>
</dbReference>
<dbReference type="GO" id="GO:0006298">
    <property type="term" value="P:mismatch repair"/>
    <property type="evidence" value="ECO:0007669"/>
    <property type="project" value="InterPro"/>
</dbReference>
<dbReference type="GO" id="GO:0043023">
    <property type="term" value="F:ribosomal large subunit binding"/>
    <property type="evidence" value="ECO:0007669"/>
    <property type="project" value="UniProtKB-UniRule"/>
</dbReference>
<dbReference type="PANTHER" id="PTHR48466">
    <property type="entry name" value="OS10G0509000 PROTEIN-RELATED"/>
    <property type="match status" value="1"/>
</dbReference>
<dbReference type="InterPro" id="IPR036187">
    <property type="entry name" value="DNA_mismatch_repair_MutS_sf"/>
</dbReference>
<keyword evidence="2 8" id="KW-0699">rRNA-binding</keyword>
<dbReference type="HAMAP" id="MF_00092">
    <property type="entry name" value="MutS2"/>
    <property type="match status" value="1"/>
</dbReference>
<evidence type="ECO:0000256" key="9">
    <source>
        <dbReference type="SAM" id="Coils"/>
    </source>
</evidence>
<dbReference type="Proteomes" id="UP000824093">
    <property type="component" value="Unassembled WGS sequence"/>
</dbReference>
<keyword evidence="3 8" id="KW-0547">Nucleotide-binding</keyword>
<evidence type="ECO:0000313" key="11">
    <source>
        <dbReference type="EMBL" id="HIU51274.1"/>
    </source>
</evidence>
<dbReference type="Pfam" id="PF00488">
    <property type="entry name" value="MutS_V"/>
    <property type="match status" value="1"/>
</dbReference>
<evidence type="ECO:0000256" key="4">
    <source>
        <dbReference type="ARBA" id="ARBA00022801"/>
    </source>
</evidence>
<dbReference type="EC" id="3.1.-.-" evidence="8"/>
<comment type="similarity">
    <text evidence="8">Belongs to the DNA mismatch repair MutS family. MutS2 subfamily.</text>
</comment>
<dbReference type="Gene3D" id="3.30.1370.110">
    <property type="match status" value="1"/>
</dbReference>
<comment type="function">
    <text evidence="8">Acts as a ribosome collision sensor, splitting the ribosome into its 2 subunits. Detects stalled/collided 70S ribosomes which it binds and splits by an ATP-hydrolysis driven conformational change. Acts upstream of the ribosome quality control system (RQC), a ribosome-associated complex that mediates the extraction of incompletely synthesized nascent chains from stalled ribosomes and their subsequent degradation. Probably generates substrates for RQC.</text>
</comment>
<dbReference type="InterPro" id="IPR000432">
    <property type="entry name" value="DNA_mismatch_repair_MutS_C"/>
</dbReference>
<dbReference type="PANTHER" id="PTHR48466:SF2">
    <property type="entry name" value="OS10G0509000 PROTEIN"/>
    <property type="match status" value="1"/>
</dbReference>
<dbReference type="GO" id="GO:0016887">
    <property type="term" value="F:ATP hydrolysis activity"/>
    <property type="evidence" value="ECO:0007669"/>
    <property type="project" value="InterPro"/>
</dbReference>
<dbReference type="InterPro" id="IPR046893">
    <property type="entry name" value="MSSS"/>
</dbReference>
<evidence type="ECO:0000256" key="6">
    <source>
        <dbReference type="ARBA" id="ARBA00022884"/>
    </source>
</evidence>
<keyword evidence="1 8" id="KW-0540">Nuclease</keyword>
<dbReference type="SMART" id="SM00533">
    <property type="entry name" value="MUTSd"/>
    <property type="match status" value="1"/>
</dbReference>
<evidence type="ECO:0000256" key="7">
    <source>
        <dbReference type="ARBA" id="ARBA00023125"/>
    </source>
</evidence>
<dbReference type="GO" id="GO:0030983">
    <property type="term" value="F:mismatched DNA binding"/>
    <property type="evidence" value="ECO:0007669"/>
    <property type="project" value="InterPro"/>
</dbReference>
<dbReference type="GO" id="GO:0004519">
    <property type="term" value="F:endonuclease activity"/>
    <property type="evidence" value="ECO:0007669"/>
    <property type="project" value="UniProtKB-UniRule"/>
</dbReference>
<feature type="coiled-coil region" evidence="9">
    <location>
        <begin position="522"/>
        <end position="588"/>
    </location>
</feature>
<keyword evidence="4 8" id="KW-0378">Hydrolase</keyword>
<comment type="caution">
    <text evidence="11">The sequence shown here is derived from an EMBL/GenBank/DDBJ whole genome shotgun (WGS) entry which is preliminary data.</text>
</comment>
<evidence type="ECO:0000256" key="8">
    <source>
        <dbReference type="HAMAP-Rule" id="MF_00092"/>
    </source>
</evidence>
<comment type="function">
    <text evidence="8">Endonuclease that is involved in the suppression of homologous recombination and thus may have a key role in the control of bacterial genetic diversity.</text>
</comment>
<comment type="subunit">
    <text evidence="8">Homodimer. Binds to stalled ribosomes, contacting rRNA.</text>
</comment>
<keyword evidence="5 8" id="KW-0067">ATP-binding</keyword>
<dbReference type="Gene3D" id="3.40.50.300">
    <property type="entry name" value="P-loop containing nucleotide triphosphate hydrolases"/>
    <property type="match status" value="1"/>
</dbReference>
<dbReference type="EMBL" id="DVNH01000013">
    <property type="protein sequence ID" value="HIU51274.1"/>
    <property type="molecule type" value="Genomic_DNA"/>
</dbReference>
<dbReference type="SUPFAM" id="SSF52540">
    <property type="entry name" value="P-loop containing nucleoside triphosphate hydrolases"/>
    <property type="match status" value="1"/>
</dbReference>
<protein>
    <recommendedName>
        <fullName evidence="8">Endonuclease MutS2</fullName>
        <ecNumber evidence="8">3.1.-.-</ecNumber>
    </recommendedName>
    <alternativeName>
        <fullName evidence="8">Ribosome-associated protein quality control-upstream factor</fullName>
        <shortName evidence="8">RQC-upstream factor</shortName>
        <shortName evidence="8">RqcU</shortName>
        <ecNumber evidence="8">3.6.4.-</ecNumber>
    </alternativeName>
</protein>
<feature type="binding site" evidence="8">
    <location>
        <begin position="334"/>
        <end position="341"/>
    </location>
    <ligand>
        <name>ATP</name>
        <dbReference type="ChEBI" id="CHEBI:30616"/>
    </ligand>
</feature>
<gene>
    <name evidence="8" type="primary">mutS2</name>
    <name evidence="8" type="synonym">rqcU</name>
    <name evidence="11" type="ORF">IAB70_01405</name>
</gene>
<dbReference type="PIRSF" id="PIRSF005814">
    <property type="entry name" value="MutS_YshD"/>
    <property type="match status" value="1"/>
</dbReference>
<reference evidence="11" key="2">
    <citation type="journal article" date="2021" name="PeerJ">
        <title>Extensive microbial diversity within the chicken gut microbiome revealed by metagenomics and culture.</title>
        <authorList>
            <person name="Gilroy R."/>
            <person name="Ravi A."/>
            <person name="Getino M."/>
            <person name="Pursley I."/>
            <person name="Horton D.L."/>
            <person name="Alikhan N.F."/>
            <person name="Baker D."/>
            <person name="Gharbi K."/>
            <person name="Hall N."/>
            <person name="Watson M."/>
            <person name="Adriaenssens E.M."/>
            <person name="Foster-Nyarko E."/>
            <person name="Jarju S."/>
            <person name="Secka A."/>
            <person name="Antonio M."/>
            <person name="Oren A."/>
            <person name="Chaudhuri R.R."/>
            <person name="La Ragione R."/>
            <person name="Hildebrand F."/>
            <person name="Pallen M.J."/>
        </authorList>
    </citation>
    <scope>NUCLEOTIDE SEQUENCE</scope>
    <source>
        <strain evidence="11">CHK195-15760</strain>
    </source>
</reference>
<dbReference type="FunFam" id="3.40.50.300:FF:000830">
    <property type="entry name" value="Endonuclease MutS2"/>
    <property type="match status" value="1"/>
</dbReference>
<keyword evidence="6 8" id="KW-0694">RNA-binding</keyword>
<evidence type="ECO:0000256" key="2">
    <source>
        <dbReference type="ARBA" id="ARBA00022730"/>
    </source>
</evidence>
<organism evidence="11 12">
    <name type="scientific">Candidatus Merdicola faecigallinarum</name>
    <dbReference type="NCBI Taxonomy" id="2840862"/>
    <lineage>
        <taxon>Bacteria</taxon>
        <taxon>Bacillati</taxon>
        <taxon>Bacillota</taxon>
        <taxon>Clostridia</taxon>
        <taxon>Candidatus Merdicola</taxon>
    </lineage>
</organism>
<evidence type="ECO:0000259" key="10">
    <source>
        <dbReference type="PROSITE" id="PS50828"/>
    </source>
</evidence>
<keyword evidence="8 11" id="KW-0255">Endonuclease</keyword>
<dbReference type="CDD" id="cd03280">
    <property type="entry name" value="ABC_MutS2"/>
    <property type="match status" value="1"/>
</dbReference>
<dbReference type="PROSITE" id="PS00486">
    <property type="entry name" value="DNA_MISMATCH_REPAIR_2"/>
    <property type="match status" value="1"/>
</dbReference>
<dbReference type="AlphaFoldDB" id="A0A9D1S8L1"/>
<evidence type="ECO:0000313" key="12">
    <source>
        <dbReference type="Proteomes" id="UP000824093"/>
    </source>
</evidence>
<dbReference type="EC" id="3.6.4.-" evidence="8"/>
<dbReference type="InterPro" id="IPR036063">
    <property type="entry name" value="Smr_dom_sf"/>
</dbReference>
<dbReference type="GO" id="GO:0072344">
    <property type="term" value="P:rescue of stalled ribosome"/>
    <property type="evidence" value="ECO:0007669"/>
    <property type="project" value="UniProtKB-UniRule"/>
</dbReference>
<name>A0A9D1S8L1_9FIRM</name>
<keyword evidence="7 8" id="KW-0238">DNA-binding</keyword>
<evidence type="ECO:0000256" key="3">
    <source>
        <dbReference type="ARBA" id="ARBA00022741"/>
    </source>
</evidence>
<dbReference type="InterPro" id="IPR002625">
    <property type="entry name" value="Smr_dom"/>
</dbReference>